<name>A0A9P6AQY5_9AGAM</name>
<protein>
    <submittedName>
        <fullName evidence="1">Uncharacterized protein</fullName>
    </submittedName>
</protein>
<evidence type="ECO:0000313" key="1">
    <source>
        <dbReference type="EMBL" id="KAF9510335.1"/>
    </source>
</evidence>
<organism evidence="1 2">
    <name type="scientific">Hydnum rufescens UP504</name>
    <dbReference type="NCBI Taxonomy" id="1448309"/>
    <lineage>
        <taxon>Eukaryota</taxon>
        <taxon>Fungi</taxon>
        <taxon>Dikarya</taxon>
        <taxon>Basidiomycota</taxon>
        <taxon>Agaricomycotina</taxon>
        <taxon>Agaricomycetes</taxon>
        <taxon>Cantharellales</taxon>
        <taxon>Hydnaceae</taxon>
        <taxon>Hydnum</taxon>
    </lineage>
</organism>
<dbReference type="AlphaFoldDB" id="A0A9P6AQY5"/>
<evidence type="ECO:0000313" key="2">
    <source>
        <dbReference type="Proteomes" id="UP000886523"/>
    </source>
</evidence>
<dbReference type="OrthoDB" id="2745718at2759"/>
<reference evidence="1" key="1">
    <citation type="journal article" date="2020" name="Nat. Commun.">
        <title>Large-scale genome sequencing of mycorrhizal fungi provides insights into the early evolution of symbiotic traits.</title>
        <authorList>
            <person name="Miyauchi S."/>
            <person name="Kiss E."/>
            <person name="Kuo A."/>
            <person name="Drula E."/>
            <person name="Kohler A."/>
            <person name="Sanchez-Garcia M."/>
            <person name="Morin E."/>
            <person name="Andreopoulos B."/>
            <person name="Barry K.W."/>
            <person name="Bonito G."/>
            <person name="Buee M."/>
            <person name="Carver A."/>
            <person name="Chen C."/>
            <person name="Cichocki N."/>
            <person name="Clum A."/>
            <person name="Culley D."/>
            <person name="Crous P.W."/>
            <person name="Fauchery L."/>
            <person name="Girlanda M."/>
            <person name="Hayes R.D."/>
            <person name="Keri Z."/>
            <person name="LaButti K."/>
            <person name="Lipzen A."/>
            <person name="Lombard V."/>
            <person name="Magnuson J."/>
            <person name="Maillard F."/>
            <person name="Murat C."/>
            <person name="Nolan M."/>
            <person name="Ohm R.A."/>
            <person name="Pangilinan J."/>
            <person name="Pereira M.F."/>
            <person name="Perotto S."/>
            <person name="Peter M."/>
            <person name="Pfister S."/>
            <person name="Riley R."/>
            <person name="Sitrit Y."/>
            <person name="Stielow J.B."/>
            <person name="Szollosi G."/>
            <person name="Zifcakova L."/>
            <person name="Stursova M."/>
            <person name="Spatafora J.W."/>
            <person name="Tedersoo L."/>
            <person name="Vaario L.M."/>
            <person name="Yamada A."/>
            <person name="Yan M."/>
            <person name="Wang P."/>
            <person name="Xu J."/>
            <person name="Bruns T."/>
            <person name="Baldrian P."/>
            <person name="Vilgalys R."/>
            <person name="Dunand C."/>
            <person name="Henrissat B."/>
            <person name="Grigoriev I.V."/>
            <person name="Hibbett D."/>
            <person name="Nagy L.G."/>
            <person name="Martin F.M."/>
        </authorList>
    </citation>
    <scope>NUCLEOTIDE SEQUENCE</scope>
    <source>
        <strain evidence="1">UP504</strain>
    </source>
</reference>
<accession>A0A9P6AQY5</accession>
<keyword evidence="2" id="KW-1185">Reference proteome</keyword>
<gene>
    <name evidence="1" type="ORF">BS47DRAFT_88912</name>
</gene>
<dbReference type="EMBL" id="MU129018">
    <property type="protein sequence ID" value="KAF9510335.1"/>
    <property type="molecule type" value="Genomic_DNA"/>
</dbReference>
<proteinExistence type="predicted"/>
<sequence>MLGFEFPVLEMEIDLSNNLIVLLGTRGSLTDPPHIDLHLRTLSDNTPHPSARNPILFSVSPTLAYHHLDALQVMGPFLGVVCFDVIRALEIWDWMNGQKMMRFEDSSFYSYKFLSATSFLISSRGSAEVYEIPVESPGTPPSTPHRSACQISDSTRSVIFGSTR</sequence>
<comment type="caution">
    <text evidence="1">The sequence shown here is derived from an EMBL/GenBank/DDBJ whole genome shotgun (WGS) entry which is preliminary data.</text>
</comment>
<dbReference type="Proteomes" id="UP000886523">
    <property type="component" value="Unassembled WGS sequence"/>
</dbReference>